<evidence type="ECO:0000313" key="2">
    <source>
        <dbReference type="Proteomes" id="UP001183794"/>
    </source>
</evidence>
<dbReference type="Proteomes" id="UP001183794">
    <property type="component" value="Unassembled WGS sequence"/>
</dbReference>
<name>A0ABU2B1S4_9MICC</name>
<keyword evidence="2" id="KW-1185">Reference proteome</keyword>
<sequence length="118" mass="13274">MAGYFSRDRHGRRTAHNDRFERALGIAHRWFLDRVGAVATVQYLTAPVDLAWWQPGTRAPLISGGINADGTVALTLYRKLIELKVTDDTYLPEVLYELLITEWAALTGKTVAEVDPDF</sequence>
<proteinExistence type="predicted"/>
<protein>
    <recommendedName>
        <fullName evidence="3">MmyB-like transcription regulator ligand binding domain-containing protein</fullName>
    </recommendedName>
</protein>
<evidence type="ECO:0008006" key="3">
    <source>
        <dbReference type="Google" id="ProtNLM"/>
    </source>
</evidence>
<gene>
    <name evidence="1" type="ORF">J2S62_001814</name>
</gene>
<comment type="caution">
    <text evidence="1">The sequence shown here is derived from an EMBL/GenBank/DDBJ whole genome shotgun (WGS) entry which is preliminary data.</text>
</comment>
<organism evidence="1 2">
    <name type="scientific">Enteractinococcus fodinae</name>
    <dbReference type="NCBI Taxonomy" id="684663"/>
    <lineage>
        <taxon>Bacteria</taxon>
        <taxon>Bacillati</taxon>
        <taxon>Actinomycetota</taxon>
        <taxon>Actinomycetes</taxon>
        <taxon>Micrococcales</taxon>
        <taxon>Micrococcaceae</taxon>
    </lineage>
</organism>
<accession>A0ABU2B1S4</accession>
<dbReference type="RefSeq" id="WP_310173898.1">
    <property type="nucleotide sequence ID" value="NZ_BAABHE010000003.1"/>
</dbReference>
<reference evidence="1 2" key="1">
    <citation type="submission" date="2023-07" db="EMBL/GenBank/DDBJ databases">
        <title>Sequencing the genomes of 1000 actinobacteria strains.</title>
        <authorList>
            <person name="Klenk H.-P."/>
        </authorList>
    </citation>
    <scope>NUCLEOTIDE SEQUENCE [LARGE SCALE GENOMIC DNA]</scope>
    <source>
        <strain evidence="1 2">DSM 22966</strain>
    </source>
</reference>
<dbReference type="EMBL" id="JAVDYJ010000001">
    <property type="protein sequence ID" value="MDR7347557.1"/>
    <property type="molecule type" value="Genomic_DNA"/>
</dbReference>
<evidence type="ECO:0000313" key="1">
    <source>
        <dbReference type="EMBL" id="MDR7347557.1"/>
    </source>
</evidence>